<keyword evidence="4" id="KW-1185">Reference proteome</keyword>
<dbReference type="RefSeq" id="WP_131754787.1">
    <property type="nucleotide sequence ID" value="NZ_CAACUY010000001.1"/>
</dbReference>
<proteinExistence type="predicted"/>
<protein>
    <recommendedName>
        <fullName evidence="5">Oxidoreductase</fullName>
    </recommendedName>
</protein>
<dbReference type="EMBL" id="JBHTGP010000003">
    <property type="protein sequence ID" value="MFD0683710.1"/>
    <property type="molecule type" value="Genomic_DNA"/>
</dbReference>
<feature type="transmembrane region" description="Helical" evidence="2">
    <location>
        <begin position="435"/>
        <end position="452"/>
    </location>
</feature>
<evidence type="ECO:0008006" key="5">
    <source>
        <dbReference type="Google" id="ProtNLM"/>
    </source>
</evidence>
<feature type="compositionally biased region" description="Basic and acidic residues" evidence="1">
    <location>
        <begin position="1"/>
        <end position="14"/>
    </location>
</feature>
<gene>
    <name evidence="3" type="ORF">ACFQZM_04300</name>
</gene>
<organism evidence="3 4">
    <name type="scientific">Actinomadura fibrosa</name>
    <dbReference type="NCBI Taxonomy" id="111802"/>
    <lineage>
        <taxon>Bacteria</taxon>
        <taxon>Bacillati</taxon>
        <taxon>Actinomycetota</taxon>
        <taxon>Actinomycetes</taxon>
        <taxon>Streptosporangiales</taxon>
        <taxon>Thermomonosporaceae</taxon>
        <taxon>Actinomadura</taxon>
    </lineage>
</organism>
<evidence type="ECO:0000256" key="1">
    <source>
        <dbReference type="SAM" id="MobiDB-lite"/>
    </source>
</evidence>
<accession>A0ABW2XC92</accession>
<keyword evidence="2" id="KW-0472">Membrane</keyword>
<evidence type="ECO:0000256" key="2">
    <source>
        <dbReference type="SAM" id="Phobius"/>
    </source>
</evidence>
<feature type="transmembrane region" description="Helical" evidence="2">
    <location>
        <begin position="409"/>
        <end position="429"/>
    </location>
</feature>
<keyword evidence="2" id="KW-1133">Transmembrane helix</keyword>
<name>A0ABW2XC92_9ACTN</name>
<comment type="caution">
    <text evidence="3">The sequence shown here is derived from an EMBL/GenBank/DDBJ whole genome shotgun (WGS) entry which is preliminary data.</text>
</comment>
<feature type="region of interest" description="Disordered" evidence="1">
    <location>
        <begin position="1"/>
        <end position="25"/>
    </location>
</feature>
<sequence>MTENEQRIMPRIDAGEPVDLSGGDPPHRTVRAAWLGERLVEAPPSDGGRIRPIKIRGALFTGPLDLEACTLTRPLLLDGCDFDDVVTLNDASALTVRLHGCHLPGLSARSLRTTGDLELNDGSTVEGPVDLLGATIGGKLSLRRARLTNPGGRALNADRLAVNHGLHCGGGFTAEGEVRLLGAHIDGRLVLQDAHLSNAGGTALQANWLTVGQHMLCENLRAEGSIRLAGARISYLDMSRADLKAPGGTALDGYGLIVEHDVQCGSGFTAEGEVRIKGARIGGACDFTGARLRNSGQQALDLEAARADELILLPGEAPDGLVNLTNAQVRVFHDAQATWPAVLRLHGFTYGTLADDGTDGRQRLRWLARDRGGYTPQAYDQLAAAYRRAGREEAARQVAIAKQRHRRHVLGLGGKLANWLLYLTVGYGYRTRLAAGWLAGLLLAGTWIFAHAHPGAMTRSSPDGPAFNAFAYTLDVLLPVIDLGQQKAWQPHGTAMYCSWALIAAGWILTTAVVAGLTGVIKRD</sequence>
<evidence type="ECO:0000313" key="3">
    <source>
        <dbReference type="EMBL" id="MFD0683710.1"/>
    </source>
</evidence>
<dbReference type="Proteomes" id="UP001597063">
    <property type="component" value="Unassembled WGS sequence"/>
</dbReference>
<keyword evidence="2" id="KW-0812">Transmembrane</keyword>
<evidence type="ECO:0000313" key="4">
    <source>
        <dbReference type="Proteomes" id="UP001597063"/>
    </source>
</evidence>
<reference evidence="4" key="1">
    <citation type="journal article" date="2019" name="Int. J. Syst. Evol. Microbiol.">
        <title>The Global Catalogue of Microorganisms (GCM) 10K type strain sequencing project: providing services to taxonomists for standard genome sequencing and annotation.</title>
        <authorList>
            <consortium name="The Broad Institute Genomics Platform"/>
            <consortium name="The Broad Institute Genome Sequencing Center for Infectious Disease"/>
            <person name="Wu L."/>
            <person name="Ma J."/>
        </authorList>
    </citation>
    <scope>NUCLEOTIDE SEQUENCE [LARGE SCALE GENOMIC DNA]</scope>
    <source>
        <strain evidence="4">JCM 9371</strain>
    </source>
</reference>
<feature type="transmembrane region" description="Helical" evidence="2">
    <location>
        <begin position="501"/>
        <end position="521"/>
    </location>
</feature>